<evidence type="ECO:0000256" key="1">
    <source>
        <dbReference type="SAM" id="MobiDB-lite"/>
    </source>
</evidence>
<proteinExistence type="predicted"/>
<evidence type="ECO:0008006" key="4">
    <source>
        <dbReference type="Google" id="ProtNLM"/>
    </source>
</evidence>
<feature type="region of interest" description="Disordered" evidence="1">
    <location>
        <begin position="471"/>
        <end position="516"/>
    </location>
</feature>
<evidence type="ECO:0000313" key="2">
    <source>
        <dbReference type="EMBL" id="GMN31898.1"/>
    </source>
</evidence>
<feature type="compositionally biased region" description="Basic and acidic residues" evidence="1">
    <location>
        <begin position="239"/>
        <end position="251"/>
    </location>
</feature>
<feature type="region of interest" description="Disordered" evidence="1">
    <location>
        <begin position="239"/>
        <end position="262"/>
    </location>
</feature>
<dbReference type="Gene3D" id="3.30.40.10">
    <property type="entry name" value="Zinc/RING finger domain, C3HC4 (zinc finger)"/>
    <property type="match status" value="1"/>
</dbReference>
<feature type="compositionally biased region" description="Polar residues" evidence="1">
    <location>
        <begin position="542"/>
        <end position="555"/>
    </location>
</feature>
<comment type="caution">
    <text evidence="2">The sequence shown here is derived from an EMBL/GenBank/DDBJ whole genome shotgun (WGS) entry which is preliminary data.</text>
</comment>
<dbReference type="PANTHER" id="PTHR10782:SF4">
    <property type="entry name" value="TONALLI, ISOFORM E"/>
    <property type="match status" value="1"/>
</dbReference>
<dbReference type="PANTHER" id="PTHR10782">
    <property type="entry name" value="ZINC FINGER MIZ DOMAIN-CONTAINING PROTEIN"/>
    <property type="match status" value="1"/>
</dbReference>
<gene>
    <name evidence="2" type="ORF">TIFTF001_003442</name>
</gene>
<dbReference type="GO" id="GO:0000785">
    <property type="term" value="C:chromatin"/>
    <property type="evidence" value="ECO:0007669"/>
    <property type="project" value="TreeGrafter"/>
</dbReference>
<feature type="region of interest" description="Disordered" evidence="1">
    <location>
        <begin position="528"/>
        <end position="562"/>
    </location>
</feature>
<feature type="region of interest" description="Disordered" evidence="1">
    <location>
        <begin position="655"/>
        <end position="700"/>
    </location>
</feature>
<protein>
    <recommendedName>
        <fullName evidence="4">SP-RING-type domain-containing protein</fullName>
    </recommendedName>
</protein>
<dbReference type="GO" id="GO:0016925">
    <property type="term" value="P:protein sumoylation"/>
    <property type="evidence" value="ECO:0007669"/>
    <property type="project" value="TreeGrafter"/>
</dbReference>
<dbReference type="Proteomes" id="UP001187192">
    <property type="component" value="Unassembled WGS sequence"/>
</dbReference>
<feature type="compositionally biased region" description="Polar residues" evidence="1">
    <location>
        <begin position="504"/>
        <end position="516"/>
    </location>
</feature>
<sequence length="700" mass="76047">MLVKQICDRKPEVSLLGITMVLLISVKNCCKVGWFPEKETKEVLALADEMTRNFCSPIDIDTVTSHSHSVIAMIMESILINGKGVEKRTNAFMDTGPQMPSNVTPLLKYGTNLLQAVGQFNGHYIIVIAFMSETPLCDTPVLPDYVQPVMDGSDSVFCSSNFVIQSELQCFDFSNFVDINTRRPSWRCPHCNQCVCYSDIRVDQNMVLKEVGDEVVDVIISADGSWKAVFETDAHMDQAHDTDLGDPKETSEQQESTTHSNGVRTVVDLTGDENDMDTESACEIEDIKPSIANLSAPPHLNNSSGVNQNVLAVENEHWRGLHISPGLAATPRPDTQVFVGAPQSTPTFAQTPSISTALNREADVHVNTNPTAPEIHDLSSPNSLQLQMPFMNSNEYGRFQTIPRMVNRTPIAVQALPAQSQAPGTQRLRPTLNSSTPSSTPIASQAGVSSTANTFHAIYSDLERQLHFSNSLRSPPQSTAVASSSPQQRLVTQNQNRQDRSFASPVSNGYRSTSSLSGFQNAHLQQAFNPGMPQPIVRTPPHLSQTPVQQGSAQASPGAGVQHTRIPHAVQRGQVGGQSPLAAVQSQTSRPGLPLPANAARVSTGDQRGNIGGVVQADSRVDGSEEQHWRPAGRMRGSLLGRDYSHLRDLMIRPTQQAQPARPPPLPVSSPPPVVPSPLQVLLANNRNAHAQPLQDDTTR</sequence>
<dbReference type="EMBL" id="BTGU01000003">
    <property type="protein sequence ID" value="GMN31898.1"/>
    <property type="molecule type" value="Genomic_DNA"/>
</dbReference>
<dbReference type="GO" id="GO:0061665">
    <property type="term" value="F:SUMO ligase activity"/>
    <property type="evidence" value="ECO:0007669"/>
    <property type="project" value="TreeGrafter"/>
</dbReference>
<name>A0AA88CRE6_FICCA</name>
<organism evidence="2 3">
    <name type="scientific">Ficus carica</name>
    <name type="common">Common fig</name>
    <dbReference type="NCBI Taxonomy" id="3494"/>
    <lineage>
        <taxon>Eukaryota</taxon>
        <taxon>Viridiplantae</taxon>
        <taxon>Streptophyta</taxon>
        <taxon>Embryophyta</taxon>
        <taxon>Tracheophyta</taxon>
        <taxon>Spermatophyta</taxon>
        <taxon>Magnoliopsida</taxon>
        <taxon>eudicotyledons</taxon>
        <taxon>Gunneridae</taxon>
        <taxon>Pentapetalae</taxon>
        <taxon>rosids</taxon>
        <taxon>fabids</taxon>
        <taxon>Rosales</taxon>
        <taxon>Moraceae</taxon>
        <taxon>Ficeae</taxon>
        <taxon>Ficus</taxon>
    </lineage>
</organism>
<keyword evidence="3" id="KW-1185">Reference proteome</keyword>
<feature type="region of interest" description="Disordered" evidence="1">
    <location>
        <begin position="417"/>
        <end position="449"/>
    </location>
</feature>
<feature type="compositionally biased region" description="Polar residues" evidence="1">
    <location>
        <begin position="471"/>
        <end position="496"/>
    </location>
</feature>
<accession>A0AA88CRE6</accession>
<feature type="compositionally biased region" description="Polar residues" evidence="1">
    <location>
        <begin position="253"/>
        <end position="262"/>
    </location>
</feature>
<reference evidence="2" key="1">
    <citation type="submission" date="2023-07" db="EMBL/GenBank/DDBJ databases">
        <title>draft genome sequence of fig (Ficus carica).</title>
        <authorList>
            <person name="Takahashi T."/>
            <person name="Nishimura K."/>
        </authorList>
    </citation>
    <scope>NUCLEOTIDE SEQUENCE</scope>
</reference>
<dbReference type="InterPro" id="IPR013083">
    <property type="entry name" value="Znf_RING/FYVE/PHD"/>
</dbReference>
<feature type="compositionally biased region" description="Pro residues" evidence="1">
    <location>
        <begin position="661"/>
        <end position="676"/>
    </location>
</feature>
<dbReference type="AlphaFoldDB" id="A0AA88CRE6"/>
<evidence type="ECO:0000313" key="3">
    <source>
        <dbReference type="Proteomes" id="UP001187192"/>
    </source>
</evidence>